<reference evidence="2 3" key="1">
    <citation type="journal article" date="2019" name="Int. J. Syst. Evol. Microbiol.">
        <title>The Global Catalogue of Microorganisms (GCM) 10K type strain sequencing project: providing services to taxonomists for standard genome sequencing and annotation.</title>
        <authorList>
            <consortium name="The Broad Institute Genomics Platform"/>
            <consortium name="The Broad Institute Genome Sequencing Center for Infectious Disease"/>
            <person name="Wu L."/>
            <person name="Ma J."/>
        </authorList>
    </citation>
    <scope>NUCLEOTIDE SEQUENCE [LARGE SCALE GENOMIC DNA]</scope>
    <source>
        <strain evidence="2 3">JCM 6305</strain>
    </source>
</reference>
<proteinExistence type="predicted"/>
<sequence>MGITLGSGELRREKVDAVPLIEDTRQALAHSTEAPDIVTEAWQAQALAEAVGSHLVLSGPPEVRVQAGGLREASGRACGSLRGPGQRADGARAALLTEIHDLFAALQDLGGLLDEAGGALVRVAIGAEEEGLYWRCIEGIDAADECGDRVAEILKRLADRPPSAPGPRAPGPRAPGRGSRAGPADTVGGRPAAREEVRGEAR</sequence>
<dbReference type="Proteomes" id="UP001501638">
    <property type="component" value="Unassembled WGS sequence"/>
</dbReference>
<feature type="compositionally biased region" description="Pro residues" evidence="1">
    <location>
        <begin position="162"/>
        <end position="173"/>
    </location>
</feature>
<comment type="caution">
    <text evidence="2">The sequence shown here is derived from an EMBL/GenBank/DDBJ whole genome shotgun (WGS) entry which is preliminary data.</text>
</comment>
<feature type="region of interest" description="Disordered" evidence="1">
    <location>
        <begin position="157"/>
        <end position="202"/>
    </location>
</feature>
<gene>
    <name evidence="2" type="ORF">GCM10010405_35870</name>
</gene>
<protein>
    <submittedName>
        <fullName evidence="2">Uncharacterized protein</fullName>
    </submittedName>
</protein>
<dbReference type="EMBL" id="BAAASZ010000026">
    <property type="protein sequence ID" value="GAA2449297.1"/>
    <property type="molecule type" value="Genomic_DNA"/>
</dbReference>
<evidence type="ECO:0000313" key="2">
    <source>
        <dbReference type="EMBL" id="GAA2449297.1"/>
    </source>
</evidence>
<organism evidence="2 3">
    <name type="scientific">Streptomyces macrosporus</name>
    <dbReference type="NCBI Taxonomy" id="44032"/>
    <lineage>
        <taxon>Bacteria</taxon>
        <taxon>Bacillati</taxon>
        <taxon>Actinomycetota</taxon>
        <taxon>Actinomycetes</taxon>
        <taxon>Kitasatosporales</taxon>
        <taxon>Streptomycetaceae</taxon>
        <taxon>Streptomyces</taxon>
    </lineage>
</organism>
<accession>A0ABN3K854</accession>
<keyword evidence="3" id="KW-1185">Reference proteome</keyword>
<evidence type="ECO:0000256" key="1">
    <source>
        <dbReference type="SAM" id="MobiDB-lite"/>
    </source>
</evidence>
<name>A0ABN3K854_9ACTN</name>
<feature type="compositionally biased region" description="Low complexity" evidence="1">
    <location>
        <begin position="174"/>
        <end position="184"/>
    </location>
</feature>
<evidence type="ECO:0000313" key="3">
    <source>
        <dbReference type="Proteomes" id="UP001501638"/>
    </source>
</evidence>
<dbReference type="InterPro" id="IPR046081">
    <property type="entry name" value="DUF6099"/>
</dbReference>
<feature type="compositionally biased region" description="Basic and acidic residues" evidence="1">
    <location>
        <begin position="192"/>
        <end position="202"/>
    </location>
</feature>
<dbReference type="Pfam" id="PF19594">
    <property type="entry name" value="DUF6099"/>
    <property type="match status" value="1"/>
</dbReference>